<evidence type="ECO:0000256" key="1">
    <source>
        <dbReference type="SAM" id="MobiDB-lite"/>
    </source>
</evidence>
<dbReference type="EMBL" id="MWXA01000003">
    <property type="protein sequence ID" value="OZG67760.1"/>
    <property type="molecule type" value="Genomic_DNA"/>
</dbReference>
<evidence type="ECO:0000313" key="3">
    <source>
        <dbReference type="EMBL" id="OZG67760.1"/>
    </source>
</evidence>
<protein>
    <submittedName>
        <fullName evidence="3">Uncharacterized protein</fullName>
    </submittedName>
</protein>
<name>A0A261G8L7_9BIFI</name>
<dbReference type="RefSeq" id="WP_094692406.1">
    <property type="nucleotide sequence ID" value="NZ_JBDNVV010000005.1"/>
</dbReference>
<reference evidence="3 4" key="1">
    <citation type="journal article" date="2017" name="BMC Genomics">
        <title>Comparative genomic and phylogenomic analyses of the Bifidobacteriaceae family.</title>
        <authorList>
            <person name="Lugli G.A."/>
            <person name="Milani C."/>
            <person name="Turroni F."/>
            <person name="Duranti S."/>
            <person name="Mancabelli L."/>
            <person name="Mangifesta M."/>
            <person name="Ferrario C."/>
            <person name="Modesto M."/>
            <person name="Mattarelli P."/>
            <person name="Jiri K."/>
            <person name="van Sinderen D."/>
            <person name="Ventura M."/>
        </authorList>
    </citation>
    <scope>NUCLEOTIDE SEQUENCE [LARGE SCALE GENOMIC DNA]</scope>
    <source>
        <strain evidence="3 4">LMG 28769</strain>
    </source>
</reference>
<comment type="caution">
    <text evidence="3">The sequence shown here is derived from an EMBL/GenBank/DDBJ whole genome shotgun (WGS) entry which is preliminary data.</text>
</comment>
<keyword evidence="4" id="KW-1185">Reference proteome</keyword>
<dbReference type="Proteomes" id="UP000216451">
    <property type="component" value="Unassembled WGS sequence"/>
</dbReference>
<keyword evidence="2" id="KW-0812">Transmembrane</keyword>
<evidence type="ECO:0000256" key="2">
    <source>
        <dbReference type="SAM" id="Phobius"/>
    </source>
</evidence>
<evidence type="ECO:0000313" key="4">
    <source>
        <dbReference type="Proteomes" id="UP000216451"/>
    </source>
</evidence>
<keyword evidence="2" id="KW-1133">Transmembrane helix</keyword>
<dbReference type="AlphaFoldDB" id="A0A261G8L7"/>
<keyword evidence="2" id="KW-0472">Membrane</keyword>
<feature type="compositionally biased region" description="Low complexity" evidence="1">
    <location>
        <begin position="49"/>
        <end position="87"/>
    </location>
</feature>
<dbReference type="GeneID" id="98295084"/>
<sequence>MAFQMSKKKQVIVVAIAAIVCIAIVAGLGIWAELSWNKTQAAMIASTNQESSSSSIDGNSNASSVSDSSDTSKSSSVQTDSVSSTSDKGTAGGSLSSTDANDPGDGVARDTKTVTNTTNSTNGKVVAQVALSWWDADSSGIHANGSVNNFIESNGTCTLIATQGSNQVTASNKSIADATTTACGEITIPRNQIAKGTWQIHISYSSQAASGNSDHETVQVN</sequence>
<dbReference type="OrthoDB" id="4981587at2"/>
<gene>
    <name evidence="3" type="ORF">BAQU_0404</name>
</gene>
<feature type="transmembrane region" description="Helical" evidence="2">
    <location>
        <begin position="12"/>
        <end position="32"/>
    </location>
</feature>
<organism evidence="3 4">
    <name type="scientific">Bifidobacterium aquikefiri</name>
    <dbReference type="NCBI Taxonomy" id="1653207"/>
    <lineage>
        <taxon>Bacteria</taxon>
        <taxon>Bacillati</taxon>
        <taxon>Actinomycetota</taxon>
        <taxon>Actinomycetes</taxon>
        <taxon>Bifidobacteriales</taxon>
        <taxon>Bifidobacteriaceae</taxon>
        <taxon>Bifidobacterium</taxon>
    </lineage>
</organism>
<accession>A0A261G8L7</accession>
<feature type="region of interest" description="Disordered" evidence="1">
    <location>
        <begin position="49"/>
        <end position="119"/>
    </location>
</feature>
<proteinExistence type="predicted"/>